<protein>
    <submittedName>
        <fullName evidence="3">Putative tricarboxylic transport membrane protein</fullName>
    </submittedName>
</protein>
<dbReference type="OrthoDB" id="9780943at2"/>
<evidence type="ECO:0000256" key="1">
    <source>
        <dbReference type="ARBA" id="ARBA00006987"/>
    </source>
</evidence>
<reference evidence="3 4" key="1">
    <citation type="submission" date="2018-05" db="EMBL/GenBank/DDBJ databases">
        <title>Genomic Encyclopedia of Type Strains, Phase IV (KMG-IV): sequencing the most valuable type-strain genomes for metagenomic binning, comparative biology and taxonomic classification.</title>
        <authorList>
            <person name="Goeker M."/>
        </authorList>
    </citation>
    <scope>NUCLEOTIDE SEQUENCE [LARGE SCALE GENOMIC DNA]</scope>
    <source>
        <strain evidence="3 4">DSM 6986</strain>
    </source>
</reference>
<dbReference type="PANTHER" id="PTHR42928">
    <property type="entry name" value="TRICARBOXYLATE-BINDING PROTEIN"/>
    <property type="match status" value="1"/>
</dbReference>
<feature type="chain" id="PRO_5016445156" evidence="2">
    <location>
        <begin position="20"/>
        <end position="315"/>
    </location>
</feature>
<evidence type="ECO:0000313" key="4">
    <source>
        <dbReference type="Proteomes" id="UP000245396"/>
    </source>
</evidence>
<name>A0A316C050_PSESE</name>
<accession>A0A316C050</accession>
<dbReference type="RefSeq" id="WP_019171860.1">
    <property type="nucleotide sequence ID" value="NZ_QGGG01000011.1"/>
</dbReference>
<dbReference type="Pfam" id="PF03401">
    <property type="entry name" value="TctC"/>
    <property type="match status" value="1"/>
</dbReference>
<keyword evidence="2" id="KW-0732">Signal</keyword>
<comment type="caution">
    <text evidence="3">The sequence shown here is derived from an EMBL/GenBank/DDBJ whole genome shotgun (WGS) entry which is preliminary data.</text>
</comment>
<feature type="signal peptide" evidence="2">
    <location>
        <begin position="1"/>
        <end position="19"/>
    </location>
</feature>
<dbReference type="Gene3D" id="3.40.190.10">
    <property type="entry name" value="Periplasmic binding protein-like II"/>
    <property type="match status" value="1"/>
</dbReference>
<dbReference type="InterPro" id="IPR042100">
    <property type="entry name" value="Bug_dom1"/>
</dbReference>
<dbReference type="InterPro" id="IPR005064">
    <property type="entry name" value="BUG"/>
</dbReference>
<gene>
    <name evidence="3" type="ORF">C7441_11188</name>
</gene>
<dbReference type="EMBL" id="QGGG01000011">
    <property type="protein sequence ID" value="PWJ80967.1"/>
    <property type="molecule type" value="Genomic_DNA"/>
</dbReference>
<evidence type="ECO:0000256" key="2">
    <source>
        <dbReference type="SAM" id="SignalP"/>
    </source>
</evidence>
<dbReference type="STRING" id="1192868.GCA_000304395_02255"/>
<organism evidence="3 4">
    <name type="scientific">Pseudaminobacter salicylatoxidans</name>
    <dbReference type="NCBI Taxonomy" id="93369"/>
    <lineage>
        <taxon>Bacteria</taxon>
        <taxon>Pseudomonadati</taxon>
        <taxon>Pseudomonadota</taxon>
        <taxon>Alphaproteobacteria</taxon>
        <taxon>Hyphomicrobiales</taxon>
        <taxon>Phyllobacteriaceae</taxon>
        <taxon>Pseudaminobacter</taxon>
    </lineage>
</organism>
<comment type="similarity">
    <text evidence="1">Belongs to the UPF0065 (bug) family.</text>
</comment>
<dbReference type="PANTHER" id="PTHR42928:SF3">
    <property type="entry name" value="UPF0065 PROTEIN YFLP"/>
    <property type="match status" value="1"/>
</dbReference>
<dbReference type="PIRSF" id="PIRSF017082">
    <property type="entry name" value="YflP"/>
    <property type="match status" value="1"/>
</dbReference>
<sequence>MRKLLFALAGVVAMSAAQASATDYKIMAPAAPGGGWDQTARAMQTVLQDEKISNSVQVTNVPGAGGAIGIAQFVNTAKGDPSQLMISGFVMVGALLTNNSPVTLDQVTPIARLTGEYEALVVPANSDIKDMAGLVEKLKADPGSVSWGGGSAGGTDHITAGLIAKAVGVDPTKVNYIAFSGGGEALAAILGGQVTAGISGYGEFESQIKAGQLRLIGISSDERLEGIDAPTFKESGVDVAIQNWRMVAAAPGLSDEQKAAVGADVEKMAQSDAWKKILADKGWADTYLAGDAFAAQLKQDIDSTTAILKEIGLVK</sequence>
<dbReference type="AlphaFoldDB" id="A0A316C050"/>
<dbReference type="Proteomes" id="UP000245396">
    <property type="component" value="Unassembled WGS sequence"/>
</dbReference>
<keyword evidence="4" id="KW-1185">Reference proteome</keyword>
<dbReference type="CDD" id="cd07012">
    <property type="entry name" value="PBP2_Bug_TTT"/>
    <property type="match status" value="1"/>
</dbReference>
<proteinExistence type="inferred from homology"/>
<dbReference type="SUPFAM" id="SSF53850">
    <property type="entry name" value="Periplasmic binding protein-like II"/>
    <property type="match status" value="1"/>
</dbReference>
<dbReference type="Gene3D" id="3.40.190.150">
    <property type="entry name" value="Bordetella uptake gene, domain 1"/>
    <property type="match status" value="1"/>
</dbReference>
<evidence type="ECO:0000313" key="3">
    <source>
        <dbReference type="EMBL" id="PWJ80967.1"/>
    </source>
</evidence>